<gene>
    <name evidence="2" type="ORF">EPA93_28660</name>
</gene>
<dbReference type="RefSeq" id="WP_129890802.1">
    <property type="nucleotide sequence ID" value="NZ_CP035758.1"/>
</dbReference>
<reference evidence="2 3" key="1">
    <citation type="submission" date="2019-01" db="EMBL/GenBank/DDBJ databases">
        <title>Ktedonosporobacter rubrisoli SCAWS-G2.</title>
        <authorList>
            <person name="Huang Y."/>
            <person name="Yan B."/>
        </authorList>
    </citation>
    <scope>NUCLEOTIDE SEQUENCE [LARGE SCALE GENOMIC DNA]</scope>
    <source>
        <strain evidence="2 3">SCAWS-G2</strain>
    </source>
</reference>
<dbReference type="AlphaFoldDB" id="A0A4P6JXI4"/>
<name>A0A4P6JXI4_KTERU</name>
<organism evidence="2 3">
    <name type="scientific">Ktedonosporobacter rubrisoli</name>
    <dbReference type="NCBI Taxonomy" id="2509675"/>
    <lineage>
        <taxon>Bacteria</taxon>
        <taxon>Bacillati</taxon>
        <taxon>Chloroflexota</taxon>
        <taxon>Ktedonobacteria</taxon>
        <taxon>Ktedonobacterales</taxon>
        <taxon>Ktedonosporobacteraceae</taxon>
        <taxon>Ktedonosporobacter</taxon>
    </lineage>
</organism>
<evidence type="ECO:0000313" key="3">
    <source>
        <dbReference type="Proteomes" id="UP000290365"/>
    </source>
</evidence>
<evidence type="ECO:0000256" key="1">
    <source>
        <dbReference type="SAM" id="MobiDB-lite"/>
    </source>
</evidence>
<feature type="region of interest" description="Disordered" evidence="1">
    <location>
        <begin position="1"/>
        <end position="59"/>
    </location>
</feature>
<sequence length="59" mass="6289">MQQQEEQVAGRIIRGAGPQALRSAEPEGDDEQKTATAKYQRSFASPGNEGAKRGVAKST</sequence>
<dbReference type="EMBL" id="CP035758">
    <property type="protein sequence ID" value="QBD79736.1"/>
    <property type="molecule type" value="Genomic_DNA"/>
</dbReference>
<dbReference type="KEGG" id="kbs:EPA93_28660"/>
<accession>A0A4P6JXI4</accession>
<proteinExistence type="predicted"/>
<feature type="compositionally biased region" description="Polar residues" evidence="1">
    <location>
        <begin position="34"/>
        <end position="45"/>
    </location>
</feature>
<evidence type="ECO:0000313" key="2">
    <source>
        <dbReference type="EMBL" id="QBD79736.1"/>
    </source>
</evidence>
<keyword evidence="3" id="KW-1185">Reference proteome</keyword>
<dbReference type="Proteomes" id="UP000290365">
    <property type="component" value="Chromosome"/>
</dbReference>
<protein>
    <submittedName>
        <fullName evidence="2">Uncharacterized protein</fullName>
    </submittedName>
</protein>